<dbReference type="GO" id="GO:0004029">
    <property type="term" value="F:aldehyde dehydrogenase (NAD+) activity"/>
    <property type="evidence" value="ECO:0007669"/>
    <property type="project" value="UniProtKB-EC"/>
</dbReference>
<dbReference type="OrthoDB" id="310895at2759"/>
<evidence type="ECO:0000256" key="5">
    <source>
        <dbReference type="PROSITE-ProRule" id="PRU10007"/>
    </source>
</evidence>
<dbReference type="InterPro" id="IPR016163">
    <property type="entry name" value="Ald_DH_C"/>
</dbReference>
<dbReference type="Pfam" id="PF00171">
    <property type="entry name" value="Aldedh"/>
    <property type="match status" value="1"/>
</dbReference>
<organism evidence="8 9">
    <name type="scientific">Penicillium angulare</name>
    <dbReference type="NCBI Taxonomy" id="116970"/>
    <lineage>
        <taxon>Eukaryota</taxon>
        <taxon>Fungi</taxon>
        <taxon>Dikarya</taxon>
        <taxon>Ascomycota</taxon>
        <taxon>Pezizomycotina</taxon>
        <taxon>Eurotiomycetes</taxon>
        <taxon>Eurotiomycetidae</taxon>
        <taxon>Eurotiales</taxon>
        <taxon>Aspergillaceae</taxon>
        <taxon>Penicillium</taxon>
    </lineage>
</organism>
<dbReference type="Proteomes" id="UP001149165">
    <property type="component" value="Unassembled WGS sequence"/>
</dbReference>
<reference evidence="8" key="1">
    <citation type="submission" date="2022-11" db="EMBL/GenBank/DDBJ databases">
        <authorList>
            <person name="Petersen C."/>
        </authorList>
    </citation>
    <scope>NUCLEOTIDE SEQUENCE</scope>
    <source>
        <strain evidence="8">IBT 30069</strain>
    </source>
</reference>
<dbReference type="FunFam" id="3.40.605.10:FF:000007">
    <property type="entry name" value="NAD/NADP-dependent betaine aldehyde dehydrogenase"/>
    <property type="match status" value="1"/>
</dbReference>
<proteinExistence type="inferred from homology"/>
<evidence type="ECO:0000256" key="1">
    <source>
        <dbReference type="ARBA" id="ARBA00009986"/>
    </source>
</evidence>
<evidence type="ECO:0000313" key="9">
    <source>
        <dbReference type="Proteomes" id="UP001149165"/>
    </source>
</evidence>
<protein>
    <recommendedName>
        <fullName evidence="3">aldehyde dehydrogenase (NAD(+))</fullName>
        <ecNumber evidence="3">1.2.1.3</ecNumber>
    </recommendedName>
</protein>
<sequence length="473" mass="51861">MASLNSETFHNVINGALKGASKQYHGINPFTEERLWPAPVATEEDLEEAVEAANVAFKTWKNTTLEDRRSRFQAFANALVAQKSEWADLVSKEAGQSIEFATDEVEVSHEYLTTIPNIDLPEYVTHDDEDVKATTKYYPLGVVAGICPWNFPVLLAAGKIASAVSTGNTIIIKPSPYTPYSELKLAELAQQFFPPGVIQALGGDDNLGPWMTKHPGIAKISFTGSTATGKRIMAAAASTLKRVTLELGGNDPSIVCPDIDLDIVIPKILEDVFTHSGQSCIDTKRIYVHKSIYDTFLSKFTAASKSLKLGHGYLSPLQNKMQYEKVASLRKDCQDQKYQFALGEPQEKSSSSPGYFVPPAIVSRPPENSRLVQEEPFGPIVPVLEWDDEDDVIRRANDTDQGLGATVWCRDPERAERIASQLEAGSVWVNRGAIPLPTALFGGIKQSGIGGEWGPLGLLSYCDARTFHFSKRP</sequence>
<evidence type="ECO:0000313" key="8">
    <source>
        <dbReference type="EMBL" id="KAJ5097698.1"/>
    </source>
</evidence>
<evidence type="ECO:0000259" key="7">
    <source>
        <dbReference type="Pfam" id="PF00171"/>
    </source>
</evidence>
<evidence type="ECO:0000256" key="3">
    <source>
        <dbReference type="ARBA" id="ARBA00024226"/>
    </source>
</evidence>
<keyword evidence="2 6" id="KW-0560">Oxidoreductase</keyword>
<dbReference type="InterPro" id="IPR016161">
    <property type="entry name" value="Ald_DH/histidinol_DH"/>
</dbReference>
<dbReference type="AlphaFoldDB" id="A0A9W9FCH6"/>
<name>A0A9W9FCH6_9EURO</name>
<dbReference type="EC" id="1.2.1.3" evidence="3"/>
<dbReference type="SUPFAM" id="SSF53720">
    <property type="entry name" value="ALDH-like"/>
    <property type="match status" value="1"/>
</dbReference>
<dbReference type="InterPro" id="IPR029510">
    <property type="entry name" value="Ald_DH_CS_GLU"/>
</dbReference>
<dbReference type="CDD" id="cd07106">
    <property type="entry name" value="ALDH_AldA-AAD23400"/>
    <property type="match status" value="1"/>
</dbReference>
<feature type="active site" evidence="5">
    <location>
        <position position="246"/>
    </location>
</feature>
<evidence type="ECO:0000256" key="6">
    <source>
        <dbReference type="RuleBase" id="RU003345"/>
    </source>
</evidence>
<dbReference type="PANTHER" id="PTHR11699">
    <property type="entry name" value="ALDEHYDE DEHYDROGENASE-RELATED"/>
    <property type="match status" value="1"/>
</dbReference>
<dbReference type="PROSITE" id="PS00687">
    <property type="entry name" value="ALDEHYDE_DEHYDR_GLU"/>
    <property type="match status" value="1"/>
</dbReference>
<reference evidence="8" key="2">
    <citation type="journal article" date="2023" name="IMA Fungus">
        <title>Comparative genomic study of the Penicillium genus elucidates a diverse pangenome and 15 lateral gene transfer events.</title>
        <authorList>
            <person name="Petersen C."/>
            <person name="Sorensen T."/>
            <person name="Nielsen M.R."/>
            <person name="Sondergaard T.E."/>
            <person name="Sorensen J.L."/>
            <person name="Fitzpatrick D.A."/>
            <person name="Frisvad J.C."/>
            <person name="Nielsen K.L."/>
        </authorList>
    </citation>
    <scope>NUCLEOTIDE SEQUENCE</scope>
    <source>
        <strain evidence="8">IBT 30069</strain>
    </source>
</reference>
<dbReference type="Gene3D" id="3.40.309.10">
    <property type="entry name" value="Aldehyde Dehydrogenase, Chain A, domain 2"/>
    <property type="match status" value="1"/>
</dbReference>
<comment type="caution">
    <text evidence="8">The sequence shown here is derived from an EMBL/GenBank/DDBJ whole genome shotgun (WGS) entry which is preliminary data.</text>
</comment>
<feature type="domain" description="Aldehyde dehydrogenase" evidence="7">
    <location>
        <begin position="20"/>
        <end position="466"/>
    </location>
</feature>
<evidence type="ECO:0000256" key="4">
    <source>
        <dbReference type="ARBA" id="ARBA00049194"/>
    </source>
</evidence>
<dbReference type="Gene3D" id="3.40.605.10">
    <property type="entry name" value="Aldehyde Dehydrogenase, Chain A, domain 1"/>
    <property type="match status" value="1"/>
</dbReference>
<keyword evidence="9" id="KW-1185">Reference proteome</keyword>
<evidence type="ECO:0000256" key="2">
    <source>
        <dbReference type="ARBA" id="ARBA00023002"/>
    </source>
</evidence>
<dbReference type="InterPro" id="IPR044086">
    <property type="entry name" value="LUC3-like"/>
</dbReference>
<dbReference type="InterPro" id="IPR016162">
    <property type="entry name" value="Ald_DH_N"/>
</dbReference>
<accession>A0A9W9FCH6</accession>
<comment type="similarity">
    <text evidence="1 6">Belongs to the aldehyde dehydrogenase family.</text>
</comment>
<dbReference type="EMBL" id="JAPQKH010000005">
    <property type="protein sequence ID" value="KAJ5097698.1"/>
    <property type="molecule type" value="Genomic_DNA"/>
</dbReference>
<comment type="catalytic activity">
    <reaction evidence="4">
        <text>an aldehyde + NAD(+) + H2O = a carboxylate + NADH + 2 H(+)</text>
        <dbReference type="Rhea" id="RHEA:16185"/>
        <dbReference type="ChEBI" id="CHEBI:15377"/>
        <dbReference type="ChEBI" id="CHEBI:15378"/>
        <dbReference type="ChEBI" id="CHEBI:17478"/>
        <dbReference type="ChEBI" id="CHEBI:29067"/>
        <dbReference type="ChEBI" id="CHEBI:57540"/>
        <dbReference type="ChEBI" id="CHEBI:57945"/>
        <dbReference type="EC" id="1.2.1.3"/>
    </reaction>
</comment>
<dbReference type="InterPro" id="IPR015590">
    <property type="entry name" value="Aldehyde_DH_dom"/>
</dbReference>
<gene>
    <name evidence="8" type="ORF">N7456_008419</name>
</gene>